<dbReference type="PANTHER" id="PTHR43877:SF5">
    <property type="entry name" value="BLL8307 PROTEIN"/>
    <property type="match status" value="1"/>
</dbReference>
<evidence type="ECO:0000256" key="3">
    <source>
        <dbReference type="SAM" id="MobiDB-lite"/>
    </source>
</evidence>
<evidence type="ECO:0000259" key="4">
    <source>
        <dbReference type="PROSITE" id="PS51186"/>
    </source>
</evidence>
<gene>
    <name evidence="5" type="ORF">GCM10017772_39100</name>
</gene>
<name>A0A919G4W0_9MICO</name>
<protein>
    <submittedName>
        <fullName evidence="5">N-acetyltransferase</fullName>
    </submittedName>
</protein>
<dbReference type="Gene3D" id="3.40.630.30">
    <property type="match status" value="1"/>
</dbReference>
<reference evidence="5" key="2">
    <citation type="submission" date="2020-09" db="EMBL/GenBank/DDBJ databases">
        <authorList>
            <person name="Sun Q."/>
            <person name="Zhou Y."/>
        </authorList>
    </citation>
    <scope>NUCLEOTIDE SEQUENCE</scope>
    <source>
        <strain evidence="5">CGMCC 4.7398</strain>
    </source>
</reference>
<accession>A0A919G4W0</accession>
<evidence type="ECO:0000256" key="2">
    <source>
        <dbReference type="ARBA" id="ARBA00023315"/>
    </source>
</evidence>
<dbReference type="SUPFAM" id="SSF55729">
    <property type="entry name" value="Acyl-CoA N-acyltransferases (Nat)"/>
    <property type="match status" value="1"/>
</dbReference>
<dbReference type="CDD" id="cd04301">
    <property type="entry name" value="NAT_SF"/>
    <property type="match status" value="1"/>
</dbReference>
<organism evidence="5 6">
    <name type="scientific">Promicromonospora soli</name>
    <dbReference type="NCBI Taxonomy" id="2035533"/>
    <lineage>
        <taxon>Bacteria</taxon>
        <taxon>Bacillati</taxon>
        <taxon>Actinomycetota</taxon>
        <taxon>Actinomycetes</taxon>
        <taxon>Micrococcales</taxon>
        <taxon>Promicromonosporaceae</taxon>
        <taxon>Promicromonospora</taxon>
    </lineage>
</organism>
<evidence type="ECO:0000313" key="5">
    <source>
        <dbReference type="EMBL" id="GHH77629.1"/>
    </source>
</evidence>
<feature type="region of interest" description="Disordered" evidence="3">
    <location>
        <begin position="156"/>
        <end position="178"/>
    </location>
</feature>
<feature type="compositionally biased region" description="Low complexity" evidence="3">
    <location>
        <begin position="162"/>
        <end position="178"/>
    </location>
</feature>
<feature type="domain" description="N-acetyltransferase" evidence="4">
    <location>
        <begin position="1"/>
        <end position="157"/>
    </location>
</feature>
<dbReference type="PROSITE" id="PS51186">
    <property type="entry name" value="GNAT"/>
    <property type="match status" value="1"/>
</dbReference>
<dbReference type="Proteomes" id="UP000627369">
    <property type="component" value="Unassembled WGS sequence"/>
</dbReference>
<dbReference type="EMBL" id="BNAS01000006">
    <property type="protein sequence ID" value="GHH77629.1"/>
    <property type="molecule type" value="Genomic_DNA"/>
</dbReference>
<evidence type="ECO:0000256" key="1">
    <source>
        <dbReference type="ARBA" id="ARBA00022679"/>
    </source>
</evidence>
<dbReference type="GO" id="GO:0016747">
    <property type="term" value="F:acyltransferase activity, transferring groups other than amino-acyl groups"/>
    <property type="evidence" value="ECO:0007669"/>
    <property type="project" value="InterPro"/>
</dbReference>
<sequence>MNISPEPPTRDDVRRLLDEHLTDMFATSPPESVHALDHSALLAPSVTFWTARDDDDTLLGCGALSELDPGTEPREGEIKSMRTTAQARGKGVATALLGAVLAEAERRKYTRVSLETGTQDYFAPARRLYARHGFVQCGPFASYTVDPNSVFMTLDLPGSQPARSSADRSAAAGGRAGS</sequence>
<dbReference type="PANTHER" id="PTHR43877">
    <property type="entry name" value="AMINOALKYLPHOSPHONATE N-ACETYLTRANSFERASE-RELATED-RELATED"/>
    <property type="match status" value="1"/>
</dbReference>
<dbReference type="Pfam" id="PF00583">
    <property type="entry name" value="Acetyltransf_1"/>
    <property type="match status" value="1"/>
</dbReference>
<reference evidence="5" key="1">
    <citation type="journal article" date="2014" name="Int. J. Syst. Evol. Microbiol.">
        <title>Complete genome sequence of Corynebacterium casei LMG S-19264T (=DSM 44701T), isolated from a smear-ripened cheese.</title>
        <authorList>
            <consortium name="US DOE Joint Genome Institute (JGI-PGF)"/>
            <person name="Walter F."/>
            <person name="Albersmeier A."/>
            <person name="Kalinowski J."/>
            <person name="Ruckert C."/>
        </authorList>
    </citation>
    <scope>NUCLEOTIDE SEQUENCE</scope>
    <source>
        <strain evidence="5">CGMCC 4.7398</strain>
    </source>
</reference>
<dbReference type="InterPro" id="IPR000182">
    <property type="entry name" value="GNAT_dom"/>
</dbReference>
<dbReference type="RefSeq" id="WP_189670954.1">
    <property type="nucleotide sequence ID" value="NZ_BNAS01000006.1"/>
</dbReference>
<keyword evidence="6" id="KW-1185">Reference proteome</keyword>
<comment type="caution">
    <text evidence="5">The sequence shown here is derived from an EMBL/GenBank/DDBJ whole genome shotgun (WGS) entry which is preliminary data.</text>
</comment>
<keyword evidence="2" id="KW-0012">Acyltransferase</keyword>
<dbReference type="InterPro" id="IPR016181">
    <property type="entry name" value="Acyl_CoA_acyltransferase"/>
</dbReference>
<dbReference type="InterPro" id="IPR050832">
    <property type="entry name" value="Bact_Acetyltransf"/>
</dbReference>
<proteinExistence type="predicted"/>
<keyword evidence="1" id="KW-0808">Transferase</keyword>
<dbReference type="AlphaFoldDB" id="A0A919G4W0"/>
<evidence type="ECO:0000313" key="6">
    <source>
        <dbReference type="Proteomes" id="UP000627369"/>
    </source>
</evidence>